<dbReference type="Pfam" id="PF00225">
    <property type="entry name" value="Kinesin"/>
    <property type="match status" value="1"/>
</dbReference>
<keyword evidence="6 10" id="KW-0175">Coiled coil</keyword>
<dbReference type="PROSITE" id="PS50067">
    <property type="entry name" value="KINESIN_MOTOR_2"/>
    <property type="match status" value="1"/>
</dbReference>
<evidence type="ECO:0000256" key="7">
    <source>
        <dbReference type="ARBA" id="ARBA00023175"/>
    </source>
</evidence>
<comment type="similarity">
    <text evidence="9">Belongs to the TRAFAC class myosin-kinesin ATPase superfamily. Kinesin family.</text>
</comment>
<dbReference type="GO" id="GO:0005524">
    <property type="term" value="F:ATP binding"/>
    <property type="evidence" value="ECO:0007669"/>
    <property type="project" value="UniProtKB-UniRule"/>
</dbReference>
<name>A0A7J6PR35_PEROL</name>
<dbReference type="Gene3D" id="6.10.250.2520">
    <property type="match status" value="1"/>
</dbReference>
<proteinExistence type="inferred from homology"/>
<sequence length="910" mass="101527">MASTAAPLASSQEKAETGNISVAVRIRSWLGSPEPDPCIHREGENSISIRPSSRSSVKSFTVDYVFDSSDLSDSASANQKALYSEIGTKILRNSLQGFNGCLFAYGQTGSGKSYTMHGEPGTYSGEHRGIIPRLSRSLFAAGRESVKQLRMWVSYLEIYNEHLRDLLAVDDENRDLTVMEHPGLGVYVRDLTEALLQSPEEVEKLLHFGNRRRAESVTSMNPHSSRSHAVCRIRLECQPTEDGPKLRSCINLIDLAGSERQEKTHSTGSVLREANSINQSLSALGMVIKHLVERGPNTVKRRATRDSHAAASWIPFRSSKLTFLLKDSLAGNSKTFMIACISPARSELEESVSTLRFAASVQEVRVSARVNVDRDEQVLRDLQLEIGSLRRQLQSQQSKNVSSEVATLTRELQERERLVTDMKRTYESQLAASQDTLRVREAALADRGLSSSEINAAFGVGDDTPYMLNVSQDPMLSGSLIYYFQPDATTIVGSSPNECQMVLRGVGIPPSLCQVVNYANQRLTISLTDAGAHAGGRVLVNGKILRPGDPPRRLRHLDRLVFGRAHCMSFIVPTSREANETVTAGQGAVYDDFVREIVHDDSSEAFQELRHYIGDVKNKLDEQQMAEFLEVLRSICPLVDEANDMTTELRPEMNFRFEVELIWDVYNSPARDLVVIRLLNFHNKEGDGVHATVLCYWSSQRFRHQLDLMRDLYHRVEIGSVDRRDVRTGDFFRTIEGRLLDAWTDEPADVKTQTEFSTRASLNREIEQLKDSINRVPTASTKRNRRSTILHSVTGTKHALVLPPTESARAEESVSGVTPAPGVEQSDREREDLEKKNSELRALSAWLREENERLRELLSAKTASQPVSKNTVSPLSNTWAALPPSLEKTSSQTFLPDAATSRLMPTLFTA</sequence>
<evidence type="ECO:0000256" key="10">
    <source>
        <dbReference type="SAM" id="Coils"/>
    </source>
</evidence>
<feature type="binding site" evidence="9">
    <location>
        <begin position="106"/>
        <end position="113"/>
    </location>
    <ligand>
        <name>ATP</name>
        <dbReference type="ChEBI" id="CHEBI:30616"/>
    </ligand>
</feature>
<feature type="region of interest" description="Disordered" evidence="11">
    <location>
        <begin position="802"/>
        <end position="836"/>
    </location>
</feature>
<keyword evidence="8" id="KW-0206">Cytoskeleton</keyword>
<evidence type="ECO:0000256" key="9">
    <source>
        <dbReference type="PROSITE-ProRule" id="PRU00283"/>
    </source>
</evidence>
<dbReference type="CDD" id="cd00106">
    <property type="entry name" value="KISc"/>
    <property type="match status" value="1"/>
</dbReference>
<dbReference type="InterPro" id="IPR036961">
    <property type="entry name" value="Kinesin_motor_dom_sf"/>
</dbReference>
<evidence type="ECO:0000256" key="1">
    <source>
        <dbReference type="ARBA" id="ARBA00004245"/>
    </source>
</evidence>
<protein>
    <recommendedName>
        <fullName evidence="12">Kinesin motor domain-containing protein</fullName>
    </recommendedName>
</protein>
<gene>
    <name evidence="13" type="ORF">FOZ63_015590</name>
</gene>
<reference evidence="13 14" key="1">
    <citation type="submission" date="2020-04" db="EMBL/GenBank/DDBJ databases">
        <title>Perkinsus olseni comparative genomics.</title>
        <authorList>
            <person name="Bogema D.R."/>
        </authorList>
    </citation>
    <scope>NUCLEOTIDE SEQUENCE [LARGE SCALE GENOMIC DNA]</scope>
    <source>
        <strain evidence="13 14">ATCC PRA-207</strain>
    </source>
</reference>
<comment type="subcellular location">
    <subcellularLocation>
        <location evidence="1">Cytoplasm</location>
        <location evidence="1">Cytoskeleton</location>
    </subcellularLocation>
</comment>
<evidence type="ECO:0000256" key="6">
    <source>
        <dbReference type="ARBA" id="ARBA00023054"/>
    </source>
</evidence>
<evidence type="ECO:0000259" key="12">
    <source>
        <dbReference type="PROSITE" id="PS50067"/>
    </source>
</evidence>
<dbReference type="GO" id="GO:0007018">
    <property type="term" value="P:microtubule-based movement"/>
    <property type="evidence" value="ECO:0007669"/>
    <property type="project" value="InterPro"/>
</dbReference>
<evidence type="ECO:0000256" key="4">
    <source>
        <dbReference type="ARBA" id="ARBA00022741"/>
    </source>
</evidence>
<feature type="non-terminal residue" evidence="13">
    <location>
        <position position="1"/>
    </location>
</feature>
<keyword evidence="4 9" id="KW-0547">Nucleotide-binding</keyword>
<dbReference type="OMA" id="METEFAH"/>
<dbReference type="EMBL" id="JABANO010038563">
    <property type="protein sequence ID" value="KAF4698347.1"/>
    <property type="molecule type" value="Genomic_DNA"/>
</dbReference>
<dbReference type="InterPro" id="IPR008984">
    <property type="entry name" value="SMAD_FHA_dom_sf"/>
</dbReference>
<dbReference type="AlphaFoldDB" id="A0A7J6PR35"/>
<dbReference type="SMART" id="SM00129">
    <property type="entry name" value="KISc"/>
    <property type="match status" value="1"/>
</dbReference>
<organism evidence="13 14">
    <name type="scientific">Perkinsus olseni</name>
    <name type="common">Perkinsus atlanticus</name>
    <dbReference type="NCBI Taxonomy" id="32597"/>
    <lineage>
        <taxon>Eukaryota</taxon>
        <taxon>Sar</taxon>
        <taxon>Alveolata</taxon>
        <taxon>Perkinsozoa</taxon>
        <taxon>Perkinsea</taxon>
        <taxon>Perkinsida</taxon>
        <taxon>Perkinsidae</taxon>
        <taxon>Perkinsus</taxon>
    </lineage>
</organism>
<feature type="coiled-coil region" evidence="10">
    <location>
        <begin position="372"/>
        <end position="425"/>
    </location>
</feature>
<dbReference type="SUPFAM" id="SSF49879">
    <property type="entry name" value="SMAD/FHA domain"/>
    <property type="match status" value="1"/>
</dbReference>
<dbReference type="GO" id="GO:0005874">
    <property type="term" value="C:microtubule"/>
    <property type="evidence" value="ECO:0007669"/>
    <property type="project" value="UniProtKB-KW"/>
</dbReference>
<dbReference type="GO" id="GO:0008017">
    <property type="term" value="F:microtubule binding"/>
    <property type="evidence" value="ECO:0007669"/>
    <property type="project" value="InterPro"/>
</dbReference>
<evidence type="ECO:0000256" key="11">
    <source>
        <dbReference type="SAM" id="MobiDB-lite"/>
    </source>
</evidence>
<evidence type="ECO:0000256" key="2">
    <source>
        <dbReference type="ARBA" id="ARBA00022490"/>
    </source>
</evidence>
<dbReference type="PANTHER" id="PTHR47117">
    <property type="entry name" value="STAR-RELATED LIPID TRANSFER PROTEIN 9"/>
    <property type="match status" value="1"/>
</dbReference>
<dbReference type="InterPro" id="IPR027417">
    <property type="entry name" value="P-loop_NTPase"/>
</dbReference>
<evidence type="ECO:0000256" key="5">
    <source>
        <dbReference type="ARBA" id="ARBA00022840"/>
    </source>
</evidence>
<evidence type="ECO:0000256" key="3">
    <source>
        <dbReference type="ARBA" id="ARBA00022701"/>
    </source>
</evidence>
<dbReference type="Gene3D" id="3.40.850.10">
    <property type="entry name" value="Kinesin motor domain"/>
    <property type="match status" value="1"/>
</dbReference>
<dbReference type="PRINTS" id="PR00380">
    <property type="entry name" value="KINESINHEAVY"/>
</dbReference>
<keyword evidence="5 9" id="KW-0067">ATP-binding</keyword>
<feature type="domain" description="Kinesin motor" evidence="12">
    <location>
        <begin position="19"/>
        <end position="364"/>
    </location>
</feature>
<dbReference type="Proteomes" id="UP000553632">
    <property type="component" value="Unassembled WGS sequence"/>
</dbReference>
<dbReference type="InterPro" id="IPR032405">
    <property type="entry name" value="Kinesin_assoc"/>
</dbReference>
<keyword evidence="3" id="KW-0493">Microtubule</keyword>
<accession>A0A7J6PR35</accession>
<evidence type="ECO:0000313" key="14">
    <source>
        <dbReference type="Proteomes" id="UP000553632"/>
    </source>
</evidence>
<comment type="caution">
    <text evidence="13">The sequence shown here is derived from an EMBL/GenBank/DDBJ whole genome shotgun (WGS) entry which is preliminary data.</text>
</comment>
<dbReference type="SUPFAM" id="SSF52540">
    <property type="entry name" value="P-loop containing nucleoside triphosphate hydrolases"/>
    <property type="match status" value="1"/>
</dbReference>
<feature type="compositionally biased region" description="Basic and acidic residues" evidence="11">
    <location>
        <begin position="825"/>
        <end position="836"/>
    </location>
</feature>
<dbReference type="GO" id="GO:0003777">
    <property type="term" value="F:microtubule motor activity"/>
    <property type="evidence" value="ECO:0007669"/>
    <property type="project" value="InterPro"/>
</dbReference>
<keyword evidence="2" id="KW-0963">Cytoplasm</keyword>
<dbReference type="Gene3D" id="2.60.200.20">
    <property type="match status" value="1"/>
</dbReference>
<dbReference type="InterPro" id="IPR001752">
    <property type="entry name" value="Kinesin_motor_dom"/>
</dbReference>
<evidence type="ECO:0000256" key="8">
    <source>
        <dbReference type="ARBA" id="ARBA00023212"/>
    </source>
</evidence>
<evidence type="ECO:0000313" key="13">
    <source>
        <dbReference type="EMBL" id="KAF4698347.1"/>
    </source>
</evidence>
<keyword evidence="14" id="KW-1185">Reference proteome</keyword>
<keyword evidence="7 9" id="KW-0505">Motor protein</keyword>
<dbReference type="Pfam" id="PF16183">
    <property type="entry name" value="Kinesin_assoc"/>
    <property type="match status" value="1"/>
</dbReference>